<dbReference type="GO" id="GO:0016874">
    <property type="term" value="F:ligase activity"/>
    <property type="evidence" value="ECO:0007669"/>
    <property type="project" value="UniProtKB-KW"/>
</dbReference>
<dbReference type="Proteomes" id="UP000255460">
    <property type="component" value="Unassembled WGS sequence"/>
</dbReference>
<organism evidence="1 2">
    <name type="scientific">Escherichia coli</name>
    <dbReference type="NCBI Taxonomy" id="562"/>
    <lineage>
        <taxon>Bacteria</taxon>
        <taxon>Pseudomonadati</taxon>
        <taxon>Pseudomonadota</taxon>
        <taxon>Gammaproteobacteria</taxon>
        <taxon>Enterobacterales</taxon>
        <taxon>Enterobacteriaceae</taxon>
        <taxon>Escherichia</taxon>
    </lineage>
</organism>
<dbReference type="AlphaFoldDB" id="A0A376KKS5"/>
<reference evidence="1 2" key="1">
    <citation type="submission" date="2018-06" db="EMBL/GenBank/DDBJ databases">
        <authorList>
            <consortium name="Pathogen Informatics"/>
            <person name="Doyle S."/>
        </authorList>
    </citation>
    <scope>NUCLEOTIDE SEQUENCE [LARGE SCALE GENOMIC DNA]</scope>
    <source>
        <strain evidence="1 2">NCTC10418</strain>
    </source>
</reference>
<keyword evidence="1" id="KW-0436">Ligase</keyword>
<dbReference type="EMBL" id="UFZQ01000001">
    <property type="protein sequence ID" value="STE82580.1"/>
    <property type="molecule type" value="Genomic_DNA"/>
</dbReference>
<dbReference type="EC" id="2.3.1.29" evidence="1"/>
<sequence length="53" mass="5787">MPLFPVMLGDAVVAQKFARELQKEGIYVTGFLLSGRSERSGAYSYPDVCGAYP</sequence>
<name>A0A376KKS5_ECOLX</name>
<keyword evidence="1" id="KW-0012">Acyltransferase</keyword>
<evidence type="ECO:0000313" key="1">
    <source>
        <dbReference type="EMBL" id="STE82580.1"/>
    </source>
</evidence>
<keyword evidence="1" id="KW-0808">Transferase</keyword>
<accession>A0A376KKS5</accession>
<evidence type="ECO:0000313" key="2">
    <source>
        <dbReference type="Proteomes" id="UP000255460"/>
    </source>
</evidence>
<protein>
    <submittedName>
        <fullName evidence="1">2-amino-3-ketobutyrate coenzyme A ligase</fullName>
        <ecNumber evidence="1">2.3.1.29</ecNumber>
    </submittedName>
</protein>
<dbReference type="GO" id="GO:0008890">
    <property type="term" value="F:glycine C-acetyltransferase activity"/>
    <property type="evidence" value="ECO:0007669"/>
    <property type="project" value="UniProtKB-EC"/>
</dbReference>
<gene>
    <name evidence="1" type="primary">kbl_2</name>
    <name evidence="1" type="ORF">NCTC10418_00203</name>
</gene>
<proteinExistence type="predicted"/>